<protein>
    <submittedName>
        <fullName evidence="1">Zinc finger protein</fullName>
    </submittedName>
</protein>
<proteinExistence type="predicted"/>
<reference evidence="1" key="1">
    <citation type="journal article" date="2021" name="Proc. Natl. Acad. Sci. U.S.A.">
        <title>A Catalog of Tens of Thousands of Viruses from Human Metagenomes Reveals Hidden Associations with Chronic Diseases.</title>
        <authorList>
            <person name="Tisza M.J."/>
            <person name="Buck C.B."/>
        </authorList>
    </citation>
    <scope>NUCLEOTIDE SEQUENCE</scope>
    <source>
        <strain evidence="1">Ct8hB11</strain>
    </source>
</reference>
<evidence type="ECO:0000313" key="1">
    <source>
        <dbReference type="EMBL" id="DAF54235.1"/>
    </source>
</evidence>
<organism evidence="1">
    <name type="scientific">Siphoviridae sp. ct8hB11</name>
    <dbReference type="NCBI Taxonomy" id="2827790"/>
    <lineage>
        <taxon>Viruses</taxon>
        <taxon>Duplodnaviria</taxon>
        <taxon>Heunggongvirae</taxon>
        <taxon>Uroviricota</taxon>
        <taxon>Caudoviricetes</taxon>
    </lineage>
</organism>
<sequence>MKCEVREICGDWALDINNFNGGKITIYFNSRQNALNVKRILEVDDSIPNAATVCDMQEVVRCKNCRYYVAQYCTRDIKGRTNMFYMCADDFCSYGERKDEE</sequence>
<dbReference type="EMBL" id="BK032675">
    <property type="protein sequence ID" value="DAF54235.1"/>
    <property type="molecule type" value="Genomic_DNA"/>
</dbReference>
<accession>A0A8S5STW2</accession>
<name>A0A8S5STW2_9CAUD</name>